<dbReference type="RefSeq" id="XP_073558541.1">
    <property type="nucleotide sequence ID" value="XM_073702882.1"/>
</dbReference>
<name>A0ABY2H4E7_9HYPO</name>
<protein>
    <submittedName>
        <fullName evidence="2">Uncharacterized protein</fullName>
    </submittedName>
</protein>
<evidence type="ECO:0000313" key="2">
    <source>
        <dbReference type="EMBL" id="TFB02340.1"/>
    </source>
</evidence>
<evidence type="ECO:0000256" key="1">
    <source>
        <dbReference type="SAM" id="MobiDB-lite"/>
    </source>
</evidence>
<keyword evidence="3" id="KW-1185">Reference proteome</keyword>
<dbReference type="EMBL" id="PPTA01000007">
    <property type="protein sequence ID" value="TFB02340.1"/>
    <property type="molecule type" value="Genomic_DNA"/>
</dbReference>
<reference evidence="2 3" key="1">
    <citation type="submission" date="2018-01" db="EMBL/GenBank/DDBJ databases">
        <title>Genome characterization of the sugarcane-associated fungus Trichoderma ghanense CCMA-1212 and their application in lignocelulose bioconversion.</title>
        <authorList>
            <person name="Steindorff A.S."/>
            <person name="Mendes T.D."/>
            <person name="Vilela E.S.D."/>
            <person name="Rodrigues D.S."/>
            <person name="Formighieri E.F."/>
            <person name="Melo I.S."/>
            <person name="Favaro L.C.L."/>
        </authorList>
    </citation>
    <scope>NUCLEOTIDE SEQUENCE [LARGE SCALE GENOMIC DNA]</scope>
    <source>
        <strain evidence="2 3">CCMA-1212</strain>
    </source>
</reference>
<accession>A0ABY2H4E7</accession>
<evidence type="ECO:0000313" key="3">
    <source>
        <dbReference type="Proteomes" id="UP001642720"/>
    </source>
</evidence>
<feature type="region of interest" description="Disordered" evidence="1">
    <location>
        <begin position="1"/>
        <end position="30"/>
    </location>
</feature>
<gene>
    <name evidence="2" type="ORF">CCMA1212_005628</name>
</gene>
<organism evidence="2 3">
    <name type="scientific">Trichoderma ghanense</name>
    <dbReference type="NCBI Taxonomy" id="65468"/>
    <lineage>
        <taxon>Eukaryota</taxon>
        <taxon>Fungi</taxon>
        <taxon>Dikarya</taxon>
        <taxon>Ascomycota</taxon>
        <taxon>Pezizomycotina</taxon>
        <taxon>Sordariomycetes</taxon>
        <taxon>Hypocreomycetidae</taxon>
        <taxon>Hypocreales</taxon>
        <taxon>Hypocreaceae</taxon>
        <taxon>Trichoderma</taxon>
    </lineage>
</organism>
<dbReference type="GeneID" id="300577332"/>
<dbReference type="Proteomes" id="UP001642720">
    <property type="component" value="Unassembled WGS sequence"/>
</dbReference>
<comment type="caution">
    <text evidence="2">The sequence shown here is derived from an EMBL/GenBank/DDBJ whole genome shotgun (WGS) entry which is preliminary data.</text>
</comment>
<feature type="compositionally biased region" description="Polar residues" evidence="1">
    <location>
        <begin position="13"/>
        <end position="30"/>
    </location>
</feature>
<sequence>MVSGKASTRAMASASNQRSNSHLTSRPNCNCPSCNVPAANQMYIITSKSRTSKRPGMVECKAQAARRILSRSIPKQRGTSRDMAGNSPNSPTPPAAPLLLQQHSAPLRGGTSYHLRSTPSQRVPCLVGTGTGGPLRPPLRYEKQPSTLLPLWRHPDSLGKCYPAWLVSLWTNCWVDSSTT</sequence>
<feature type="region of interest" description="Disordered" evidence="1">
    <location>
        <begin position="65"/>
        <end position="97"/>
    </location>
</feature>
<proteinExistence type="predicted"/>